<dbReference type="HOGENOM" id="CLU_2985777_0_0_2"/>
<evidence type="ECO:0000313" key="2">
    <source>
        <dbReference type="Proteomes" id="UP000010843"/>
    </source>
</evidence>
<dbReference type="EMBL" id="CP003372">
    <property type="protein sequence ID" value="AGB31175.1"/>
    <property type="molecule type" value="Genomic_DNA"/>
</dbReference>
<reference evidence="2" key="1">
    <citation type="submission" date="2012-02" db="EMBL/GenBank/DDBJ databases">
        <title>Complete sequence of chromosome of Natrinema pellirubrum DSM 15624.</title>
        <authorList>
            <person name="Lucas S."/>
            <person name="Han J."/>
            <person name="Lapidus A."/>
            <person name="Cheng J.-F."/>
            <person name="Goodwin L."/>
            <person name="Pitluck S."/>
            <person name="Peters L."/>
            <person name="Teshima H."/>
            <person name="Detter J.C."/>
            <person name="Han C."/>
            <person name="Tapia R."/>
            <person name="Land M."/>
            <person name="Hauser L."/>
            <person name="Kyrpides N."/>
            <person name="Ivanova N."/>
            <person name="Pagani I."/>
            <person name="Sproer C."/>
            <person name="Anderson I."/>
            <person name="Woyke T."/>
        </authorList>
    </citation>
    <scope>NUCLEOTIDE SEQUENCE [LARGE SCALE GENOMIC DNA]</scope>
    <source>
        <strain evidence="2">DSM 15624 / JCM 10476 / NCIMB 786</strain>
    </source>
</reference>
<proteinExistence type="predicted"/>
<dbReference type="KEGG" id="npe:Natpe_1270"/>
<name>L0JI15_NATP1</name>
<evidence type="ECO:0000313" key="1">
    <source>
        <dbReference type="EMBL" id="AGB31175.1"/>
    </source>
</evidence>
<dbReference type="Proteomes" id="UP000010843">
    <property type="component" value="Chromosome"/>
</dbReference>
<dbReference type="AlphaFoldDB" id="L0JI15"/>
<organism evidence="1 2">
    <name type="scientific">Natrinema pellirubrum (strain DSM 15624 / CIP 106293 / JCM 10476 / NCIMB 786 / 157)</name>
    <dbReference type="NCBI Taxonomy" id="797303"/>
    <lineage>
        <taxon>Archaea</taxon>
        <taxon>Methanobacteriati</taxon>
        <taxon>Methanobacteriota</taxon>
        <taxon>Stenosarchaea group</taxon>
        <taxon>Halobacteria</taxon>
        <taxon>Halobacteriales</taxon>
        <taxon>Natrialbaceae</taxon>
        <taxon>Natrinema</taxon>
    </lineage>
</organism>
<gene>
    <name evidence="1" type="ordered locus">Natpe_1270</name>
</gene>
<sequence length="57" mass="6130">MPVAAGDCNAIPERLESEDCSRIGSVSHGDAGNTILNTSNNVFIATQVRLNPHEHNR</sequence>
<protein>
    <submittedName>
        <fullName evidence="1">Uncharacterized protein</fullName>
    </submittedName>
</protein>
<accession>L0JI15</accession>